<dbReference type="PANTHER" id="PTHR47827">
    <property type="entry name" value="AHD DOMAIN-CONTAINING PROTEIN"/>
    <property type="match status" value="1"/>
</dbReference>
<dbReference type="Proteomes" id="UP001178508">
    <property type="component" value="Chromosome 7"/>
</dbReference>
<dbReference type="AlphaFoldDB" id="A0AAV1FKS6"/>
<reference evidence="4" key="1">
    <citation type="submission" date="2023-08" db="EMBL/GenBank/DDBJ databases">
        <authorList>
            <person name="Alioto T."/>
            <person name="Alioto T."/>
            <person name="Gomez Garrido J."/>
        </authorList>
    </citation>
    <scope>NUCLEOTIDE SEQUENCE</scope>
</reference>
<dbReference type="EMBL" id="OY660870">
    <property type="protein sequence ID" value="CAJ1060947.1"/>
    <property type="molecule type" value="Genomic_DNA"/>
</dbReference>
<dbReference type="InterPro" id="IPR038704">
    <property type="entry name" value="YEAST_sf"/>
</dbReference>
<protein>
    <submittedName>
        <fullName evidence="4">Protein ENL-like isoform X2</fullName>
    </submittedName>
</protein>
<evidence type="ECO:0000259" key="3">
    <source>
        <dbReference type="PROSITE" id="PS51037"/>
    </source>
</evidence>
<keyword evidence="1 2" id="KW-0539">Nucleus</keyword>
<dbReference type="GO" id="GO:0008023">
    <property type="term" value="C:transcription elongation factor complex"/>
    <property type="evidence" value="ECO:0007669"/>
    <property type="project" value="TreeGrafter"/>
</dbReference>
<name>A0AAV1FKS6_XYRNO</name>
<dbReference type="Gene3D" id="2.60.40.1970">
    <property type="entry name" value="YEATS domain"/>
    <property type="match status" value="1"/>
</dbReference>
<evidence type="ECO:0000256" key="2">
    <source>
        <dbReference type="PROSITE-ProRule" id="PRU00376"/>
    </source>
</evidence>
<comment type="subcellular location">
    <subcellularLocation>
        <location evidence="2">Nucleus</location>
    </subcellularLocation>
</comment>
<dbReference type="GO" id="GO:0045893">
    <property type="term" value="P:positive regulation of DNA-templated transcription"/>
    <property type="evidence" value="ECO:0007669"/>
    <property type="project" value="TreeGrafter"/>
</dbReference>
<sequence length="70" mass="8346">MDHQYKVQLNLELGHRAKPRLRESSEDFTHDWTVFVRGPQNGNMKSLVEKVVFNLHESYPKPKRVFREPP</sequence>
<gene>
    <name evidence="4" type="ORF">XNOV1_A031710</name>
</gene>
<accession>A0AAV1FKS6</accession>
<proteinExistence type="predicted"/>
<dbReference type="InterPro" id="IPR052790">
    <property type="entry name" value="YEATS_domain"/>
</dbReference>
<keyword evidence="5" id="KW-1185">Reference proteome</keyword>
<feature type="domain" description="YEATS" evidence="3">
    <location>
        <begin position="1"/>
        <end position="70"/>
    </location>
</feature>
<dbReference type="InterPro" id="IPR055129">
    <property type="entry name" value="YEATS_dom"/>
</dbReference>
<evidence type="ECO:0000256" key="1">
    <source>
        <dbReference type="ARBA" id="ARBA00023242"/>
    </source>
</evidence>
<dbReference type="PANTHER" id="PTHR47827:SF4">
    <property type="entry name" value="PROTEIN ENL"/>
    <property type="match status" value="1"/>
</dbReference>
<dbReference type="PROSITE" id="PS51037">
    <property type="entry name" value="YEATS"/>
    <property type="match status" value="1"/>
</dbReference>
<organism evidence="4 5">
    <name type="scientific">Xyrichtys novacula</name>
    <name type="common">Pearly razorfish</name>
    <name type="synonym">Hemipteronotus novacula</name>
    <dbReference type="NCBI Taxonomy" id="13765"/>
    <lineage>
        <taxon>Eukaryota</taxon>
        <taxon>Metazoa</taxon>
        <taxon>Chordata</taxon>
        <taxon>Craniata</taxon>
        <taxon>Vertebrata</taxon>
        <taxon>Euteleostomi</taxon>
        <taxon>Actinopterygii</taxon>
        <taxon>Neopterygii</taxon>
        <taxon>Teleostei</taxon>
        <taxon>Neoteleostei</taxon>
        <taxon>Acanthomorphata</taxon>
        <taxon>Eupercaria</taxon>
        <taxon>Labriformes</taxon>
        <taxon>Labridae</taxon>
        <taxon>Xyrichtys</taxon>
    </lineage>
</organism>
<evidence type="ECO:0000313" key="4">
    <source>
        <dbReference type="EMBL" id="CAJ1060947.1"/>
    </source>
</evidence>
<dbReference type="Pfam" id="PF03366">
    <property type="entry name" value="YEATS"/>
    <property type="match status" value="1"/>
</dbReference>
<dbReference type="GO" id="GO:0003682">
    <property type="term" value="F:chromatin binding"/>
    <property type="evidence" value="ECO:0007669"/>
    <property type="project" value="TreeGrafter"/>
</dbReference>
<evidence type="ECO:0000313" key="5">
    <source>
        <dbReference type="Proteomes" id="UP001178508"/>
    </source>
</evidence>